<gene>
    <name evidence="1" type="ORF">MM171A00097_0071</name>
    <name evidence="2" type="ORF">MM171B00243_0025</name>
</gene>
<proteinExistence type="predicted"/>
<dbReference type="AlphaFoldDB" id="A0A6H1Z793"/>
<name>A0A6H1Z793_9ZZZZ</name>
<accession>A0A6H1Z793</accession>
<sequence>MRGEPDLFGEIHEDEIVKIAREAAEKRGYAIYSDFNEFVGRKMTQGRLKPTQGGWYHRIIRCHLRRDGWVWVPYAPPVRAQFYPPGTELPKDNQAELFEIEG</sequence>
<organism evidence="1">
    <name type="scientific">viral metagenome</name>
    <dbReference type="NCBI Taxonomy" id="1070528"/>
    <lineage>
        <taxon>unclassified sequences</taxon>
        <taxon>metagenomes</taxon>
        <taxon>organismal metagenomes</taxon>
    </lineage>
</organism>
<protein>
    <submittedName>
        <fullName evidence="1">Uncharacterized protein</fullName>
    </submittedName>
</protein>
<dbReference type="EMBL" id="MT143883">
    <property type="protein sequence ID" value="QJB04471.1"/>
    <property type="molecule type" value="Genomic_DNA"/>
</dbReference>
<reference evidence="1" key="1">
    <citation type="submission" date="2020-03" db="EMBL/GenBank/DDBJ databases">
        <title>The deep terrestrial virosphere.</title>
        <authorList>
            <person name="Holmfeldt K."/>
            <person name="Nilsson E."/>
            <person name="Simone D."/>
            <person name="Lopez-Fernandez M."/>
            <person name="Wu X."/>
            <person name="de Brujin I."/>
            <person name="Lundin D."/>
            <person name="Andersson A."/>
            <person name="Bertilsson S."/>
            <person name="Dopson M."/>
        </authorList>
    </citation>
    <scope>NUCLEOTIDE SEQUENCE</scope>
    <source>
        <strain evidence="1">MM171A00097</strain>
        <strain evidence="2">MM171B00243</strain>
    </source>
</reference>
<evidence type="ECO:0000313" key="2">
    <source>
        <dbReference type="EMBL" id="QJB04471.1"/>
    </source>
</evidence>
<evidence type="ECO:0000313" key="1">
    <source>
        <dbReference type="EMBL" id="QJA43424.1"/>
    </source>
</evidence>
<dbReference type="EMBL" id="MT143710">
    <property type="protein sequence ID" value="QJA43424.1"/>
    <property type="molecule type" value="Genomic_DNA"/>
</dbReference>